<evidence type="ECO:0000313" key="2">
    <source>
        <dbReference type="EMBL" id="CAB3787414.1"/>
    </source>
</evidence>
<feature type="region of interest" description="Disordered" evidence="1">
    <location>
        <begin position="160"/>
        <end position="199"/>
    </location>
</feature>
<evidence type="ECO:0000256" key="1">
    <source>
        <dbReference type="SAM" id="MobiDB-lite"/>
    </source>
</evidence>
<organism evidence="2 3">
    <name type="scientific">Paraburkholderia ultramafica</name>
    <dbReference type="NCBI Taxonomy" id="1544867"/>
    <lineage>
        <taxon>Bacteria</taxon>
        <taxon>Pseudomonadati</taxon>
        <taxon>Pseudomonadota</taxon>
        <taxon>Betaproteobacteria</taxon>
        <taxon>Burkholderiales</taxon>
        <taxon>Burkholderiaceae</taxon>
        <taxon>Paraburkholderia</taxon>
    </lineage>
</organism>
<accession>A0A6S7B524</accession>
<keyword evidence="3" id="KW-1185">Reference proteome</keyword>
<dbReference type="EMBL" id="CADIKK010000010">
    <property type="protein sequence ID" value="CAB3787414.1"/>
    <property type="molecule type" value="Genomic_DNA"/>
</dbReference>
<dbReference type="RefSeq" id="WP_175149834.1">
    <property type="nucleotide sequence ID" value="NZ_CADIKK010000010.1"/>
</dbReference>
<name>A0A6S7B524_9BURK</name>
<dbReference type="AlphaFoldDB" id="A0A6S7B524"/>
<protein>
    <submittedName>
        <fullName evidence="2">Uncharacterized protein</fullName>
    </submittedName>
</protein>
<reference evidence="2 3" key="1">
    <citation type="submission" date="2020-04" db="EMBL/GenBank/DDBJ databases">
        <authorList>
            <person name="De Canck E."/>
        </authorList>
    </citation>
    <scope>NUCLEOTIDE SEQUENCE [LARGE SCALE GENOMIC DNA]</scope>
    <source>
        <strain evidence="2 3">LMG 28614</strain>
    </source>
</reference>
<evidence type="ECO:0000313" key="3">
    <source>
        <dbReference type="Proteomes" id="UP000494365"/>
    </source>
</evidence>
<proteinExistence type="predicted"/>
<dbReference type="Proteomes" id="UP000494365">
    <property type="component" value="Unassembled WGS sequence"/>
</dbReference>
<sequence length="199" mass="21426">MRSRSPLSDLAERGQRFANEISSTIVAVRSASERGRAESIRDVVDAYRRLYGSVQRFVLMLTDDQLNFASVGTSGSHSLNQLLSILAEQARAAGFSRLRELKAAIEEARPAEQLRDAIFSDAFSNDLAALRKVVTELERLDAAFIGLCVGHVLEQHARAAGDTNSTAGGGRSIARSTTTASANPRKAHAEPALARSTTD</sequence>
<gene>
    <name evidence="2" type="ORF">LMG28614_02497</name>
</gene>